<keyword evidence="2" id="KW-1185">Reference proteome</keyword>
<dbReference type="Pfam" id="PF08890">
    <property type="entry name" value="Phage_TAC_5"/>
    <property type="match status" value="1"/>
</dbReference>
<dbReference type="InterPro" id="IPR014986">
    <property type="entry name" value="XkdN-like"/>
</dbReference>
<reference evidence="1 2" key="1">
    <citation type="submission" date="2017-02" db="EMBL/GenBank/DDBJ databases">
        <authorList>
            <person name="Peterson S.W."/>
        </authorList>
    </citation>
    <scope>NUCLEOTIDE SEQUENCE [LARGE SCALE GENOMIC DNA]</scope>
    <source>
        <strain evidence="1 2">M1</strain>
    </source>
</reference>
<dbReference type="InterPro" id="IPR038559">
    <property type="entry name" value="XkdN-like_sf"/>
</dbReference>
<dbReference type="Gene3D" id="3.30.2220.30">
    <property type="match status" value="1"/>
</dbReference>
<evidence type="ECO:0000313" key="1">
    <source>
        <dbReference type="EMBL" id="SKC82922.1"/>
    </source>
</evidence>
<proteinExistence type="predicted"/>
<sequence>MSTLDLLLQLDESKLKKPSKEVEMKRLSGLTGEKVIFKVEALSPDKMEEIQEMSMDEDMDNINISELQLMTILEGVKDPKFKSKELMDKFKVYTPKDLIRKILLPGEIITLYNIIGDLSGFDGGAVEEIKNS</sequence>
<dbReference type="STRING" id="36842.SAMN02194393_03779"/>
<name>A0A1T5M3V7_9FIRM</name>
<dbReference type="RefSeq" id="WP_079493741.1">
    <property type="nucleotide sequence ID" value="NZ_FUZT01000010.1"/>
</dbReference>
<dbReference type="EMBL" id="FUZT01000010">
    <property type="protein sequence ID" value="SKC82922.1"/>
    <property type="molecule type" value="Genomic_DNA"/>
</dbReference>
<dbReference type="OrthoDB" id="1634378at2"/>
<evidence type="ECO:0000313" key="2">
    <source>
        <dbReference type="Proteomes" id="UP000190285"/>
    </source>
</evidence>
<organism evidence="1 2">
    <name type="scientific">Maledivibacter halophilus</name>
    <dbReference type="NCBI Taxonomy" id="36842"/>
    <lineage>
        <taxon>Bacteria</taxon>
        <taxon>Bacillati</taxon>
        <taxon>Bacillota</taxon>
        <taxon>Clostridia</taxon>
        <taxon>Peptostreptococcales</taxon>
        <taxon>Caminicellaceae</taxon>
        <taxon>Maledivibacter</taxon>
    </lineage>
</organism>
<dbReference type="Proteomes" id="UP000190285">
    <property type="component" value="Unassembled WGS sequence"/>
</dbReference>
<gene>
    <name evidence="1" type="ORF">SAMN02194393_03779</name>
</gene>
<accession>A0A1T5M3V7</accession>
<dbReference type="AlphaFoldDB" id="A0A1T5M3V7"/>
<protein>
    <submittedName>
        <fullName evidence="1">Phage XkdN-like tail assembly chaperone protein, TAC</fullName>
    </submittedName>
</protein>